<dbReference type="SUPFAM" id="SSF46565">
    <property type="entry name" value="Chaperone J-domain"/>
    <property type="match status" value="1"/>
</dbReference>
<dbReference type="PRINTS" id="PR00625">
    <property type="entry name" value="JDOMAIN"/>
</dbReference>
<dbReference type="InterPro" id="IPR051938">
    <property type="entry name" value="Apopto_cytoskel_mod"/>
</dbReference>
<dbReference type="PROSITE" id="PS50076">
    <property type="entry name" value="DNAJ_2"/>
    <property type="match status" value="1"/>
</dbReference>
<evidence type="ECO:0000259" key="3">
    <source>
        <dbReference type="PROSITE" id="PS50076"/>
    </source>
</evidence>
<dbReference type="InterPro" id="IPR036869">
    <property type="entry name" value="J_dom_sf"/>
</dbReference>
<dbReference type="Pfam" id="PF00226">
    <property type="entry name" value="DnaJ"/>
    <property type="match status" value="1"/>
</dbReference>
<dbReference type="AlphaFoldDB" id="A0A9D1M3R8"/>
<organism evidence="4 5">
    <name type="scientific">Candidatus Scatocola faecipullorum</name>
    <dbReference type="NCBI Taxonomy" id="2840917"/>
    <lineage>
        <taxon>Bacteria</taxon>
        <taxon>Pseudomonadati</taxon>
        <taxon>Pseudomonadota</taxon>
        <taxon>Alphaproteobacteria</taxon>
        <taxon>Rhodospirillales</taxon>
        <taxon>Rhodospirillaceae</taxon>
        <taxon>Rhodospirillaceae incertae sedis</taxon>
        <taxon>Candidatus Scatocola</taxon>
    </lineage>
</organism>
<dbReference type="PANTHER" id="PTHR44145">
    <property type="entry name" value="DNAJ HOMOLOG SUBFAMILY A MEMBER 3, MITOCHONDRIAL"/>
    <property type="match status" value="1"/>
</dbReference>
<dbReference type="InterPro" id="IPR001623">
    <property type="entry name" value="DnaJ_domain"/>
</dbReference>
<dbReference type="Proteomes" id="UP000824107">
    <property type="component" value="Unassembled WGS sequence"/>
</dbReference>
<proteinExistence type="predicted"/>
<dbReference type="SMART" id="SM00271">
    <property type="entry name" value="DnaJ"/>
    <property type="match status" value="1"/>
</dbReference>
<reference evidence="4" key="2">
    <citation type="journal article" date="2021" name="PeerJ">
        <title>Extensive microbial diversity within the chicken gut microbiome revealed by metagenomics and culture.</title>
        <authorList>
            <person name="Gilroy R."/>
            <person name="Ravi A."/>
            <person name="Getino M."/>
            <person name="Pursley I."/>
            <person name="Horton D.L."/>
            <person name="Alikhan N.F."/>
            <person name="Baker D."/>
            <person name="Gharbi K."/>
            <person name="Hall N."/>
            <person name="Watson M."/>
            <person name="Adriaenssens E.M."/>
            <person name="Foster-Nyarko E."/>
            <person name="Jarju S."/>
            <person name="Secka A."/>
            <person name="Antonio M."/>
            <person name="Oren A."/>
            <person name="Chaudhuri R.R."/>
            <person name="La Ragione R."/>
            <person name="Hildebrand F."/>
            <person name="Pallen M.J."/>
        </authorList>
    </citation>
    <scope>NUCLEOTIDE SEQUENCE</scope>
    <source>
        <strain evidence="4">ChiW3-316</strain>
    </source>
</reference>
<sequence length="181" mass="21578">MKKIKRPRKYFAPQNEGTERKCDHPGCEKAGEYRAPKDRKLKDYYWFCLEHVQEYNAQWNYYAGEIPEEDEGPKARMHFKGFRSKVRYKHGYSFKDDFGFFGEYATDYSAIDDEIMYNAEERKCLEIMELKISEVSLESLKRQYKKLAKKYHPDTNQGDKDAEEKFKQLTNAYSLLLAKLS</sequence>
<evidence type="ECO:0000256" key="1">
    <source>
        <dbReference type="ARBA" id="ARBA00023186"/>
    </source>
</evidence>
<feature type="region of interest" description="Disordered" evidence="2">
    <location>
        <begin position="1"/>
        <end position="25"/>
    </location>
</feature>
<dbReference type="EMBL" id="DVNC01000029">
    <property type="protein sequence ID" value="HIU53338.1"/>
    <property type="molecule type" value="Genomic_DNA"/>
</dbReference>
<comment type="caution">
    <text evidence="4">The sequence shown here is derived from an EMBL/GenBank/DDBJ whole genome shotgun (WGS) entry which is preliminary data.</text>
</comment>
<dbReference type="Gene3D" id="1.10.287.110">
    <property type="entry name" value="DnaJ domain"/>
    <property type="match status" value="1"/>
</dbReference>
<feature type="domain" description="J" evidence="3">
    <location>
        <begin position="123"/>
        <end position="181"/>
    </location>
</feature>
<accession>A0A9D1M3R8</accession>
<evidence type="ECO:0000256" key="2">
    <source>
        <dbReference type="SAM" id="MobiDB-lite"/>
    </source>
</evidence>
<gene>
    <name evidence="4" type="ORF">IAD20_04575</name>
</gene>
<dbReference type="CDD" id="cd06257">
    <property type="entry name" value="DnaJ"/>
    <property type="match status" value="1"/>
</dbReference>
<evidence type="ECO:0000313" key="5">
    <source>
        <dbReference type="Proteomes" id="UP000824107"/>
    </source>
</evidence>
<protein>
    <submittedName>
        <fullName evidence="4">DnaJ domain-containing protein</fullName>
    </submittedName>
</protein>
<keyword evidence="1" id="KW-0143">Chaperone</keyword>
<name>A0A9D1M3R8_9PROT</name>
<evidence type="ECO:0000313" key="4">
    <source>
        <dbReference type="EMBL" id="HIU53338.1"/>
    </source>
</evidence>
<dbReference type="PANTHER" id="PTHR44145:SF3">
    <property type="entry name" value="DNAJ HOMOLOG SUBFAMILY A MEMBER 3, MITOCHONDRIAL"/>
    <property type="match status" value="1"/>
</dbReference>
<reference evidence="4" key="1">
    <citation type="submission" date="2020-10" db="EMBL/GenBank/DDBJ databases">
        <authorList>
            <person name="Gilroy R."/>
        </authorList>
    </citation>
    <scope>NUCLEOTIDE SEQUENCE</scope>
    <source>
        <strain evidence="4">ChiW3-316</strain>
    </source>
</reference>